<dbReference type="AlphaFoldDB" id="A0A061R9T4"/>
<feature type="non-terminal residue" evidence="2">
    <location>
        <position position="1"/>
    </location>
</feature>
<keyword evidence="1" id="KW-0812">Transmembrane</keyword>
<evidence type="ECO:0000313" key="2">
    <source>
        <dbReference type="EMBL" id="JAC67440.1"/>
    </source>
</evidence>
<organism evidence="2">
    <name type="scientific">Tetraselmis sp. GSL018</name>
    <dbReference type="NCBI Taxonomy" id="582737"/>
    <lineage>
        <taxon>Eukaryota</taxon>
        <taxon>Viridiplantae</taxon>
        <taxon>Chlorophyta</taxon>
        <taxon>core chlorophytes</taxon>
        <taxon>Chlorodendrophyceae</taxon>
        <taxon>Chlorodendrales</taxon>
        <taxon>Chlorodendraceae</taxon>
        <taxon>Tetraselmis</taxon>
    </lineage>
</organism>
<proteinExistence type="predicted"/>
<dbReference type="EMBL" id="GBEZ01019063">
    <property type="protein sequence ID" value="JAC67440.1"/>
    <property type="molecule type" value="Transcribed_RNA"/>
</dbReference>
<protein>
    <submittedName>
        <fullName evidence="2">Uncharacterized protein</fullName>
    </submittedName>
</protein>
<sequence>SGQDGEVGRRDAWASAPVQSMTGAEGFAMTIHMFTVITIIIVIIIVGGAGSRGERKGPLHLRRRPS</sequence>
<feature type="transmembrane region" description="Helical" evidence="1">
    <location>
        <begin position="27"/>
        <end position="49"/>
    </location>
</feature>
<name>A0A061R9T4_9CHLO</name>
<accession>A0A061R9T4</accession>
<evidence type="ECO:0000256" key="1">
    <source>
        <dbReference type="SAM" id="Phobius"/>
    </source>
</evidence>
<reference evidence="2" key="1">
    <citation type="submission" date="2014-05" db="EMBL/GenBank/DDBJ databases">
        <title>The transcriptome of the halophilic microalga Tetraselmis sp. GSL018 isolated from the Great Salt Lake, Utah.</title>
        <authorList>
            <person name="Jinkerson R.E."/>
            <person name="D'Adamo S."/>
            <person name="Posewitz M.C."/>
        </authorList>
    </citation>
    <scope>NUCLEOTIDE SEQUENCE</scope>
    <source>
        <strain evidence="2">GSL018</strain>
    </source>
</reference>
<gene>
    <name evidence="2" type="ORF">TSPGSL018_11165</name>
</gene>
<keyword evidence="1" id="KW-1133">Transmembrane helix</keyword>
<keyword evidence="1" id="KW-0472">Membrane</keyword>